<dbReference type="Proteomes" id="UP000760860">
    <property type="component" value="Unassembled WGS sequence"/>
</dbReference>
<name>A0A8T1DGM9_9STRA</name>
<dbReference type="Proteomes" id="UP000774804">
    <property type="component" value="Unassembled WGS sequence"/>
</dbReference>
<comment type="caution">
    <text evidence="2">The sequence shown here is derived from an EMBL/GenBank/DDBJ whole genome shotgun (WGS) entry which is preliminary data.</text>
</comment>
<reference evidence="2" key="1">
    <citation type="submission" date="2018-10" db="EMBL/GenBank/DDBJ databases">
        <title>Effector identification in a new, highly contiguous assembly of the strawberry crown rot pathogen Phytophthora cactorum.</title>
        <authorList>
            <person name="Armitage A.D."/>
            <person name="Nellist C.F."/>
            <person name="Bates H."/>
            <person name="Vickerstaff R.J."/>
            <person name="Harrison R.J."/>
        </authorList>
    </citation>
    <scope>NUCLEOTIDE SEQUENCE</scope>
    <source>
        <strain evidence="1">15-7</strain>
        <strain evidence="2">4032</strain>
        <strain evidence="3">4040</strain>
        <strain evidence="4">P421</strain>
    </source>
</reference>
<evidence type="ECO:0000313" key="3">
    <source>
        <dbReference type="EMBL" id="KAG2950564.1"/>
    </source>
</evidence>
<evidence type="ECO:0000313" key="2">
    <source>
        <dbReference type="EMBL" id="KAG2938202.1"/>
    </source>
</evidence>
<dbReference type="AlphaFoldDB" id="A0A8T1DGM9"/>
<accession>A0A8T1DGM9</accession>
<evidence type="ECO:0000313" key="4">
    <source>
        <dbReference type="EMBL" id="KAG3228373.1"/>
    </source>
</evidence>
<sequence length="35" mass="3877">MTVSTQLMAPTATHYDHDDEENLSLVIIESVESEA</sequence>
<dbReference type="Proteomes" id="UP000735874">
    <property type="component" value="Unassembled WGS sequence"/>
</dbReference>
<evidence type="ECO:0000313" key="5">
    <source>
        <dbReference type="Proteomes" id="UP000774804"/>
    </source>
</evidence>
<organism evidence="2 5">
    <name type="scientific">Phytophthora cactorum</name>
    <dbReference type="NCBI Taxonomy" id="29920"/>
    <lineage>
        <taxon>Eukaryota</taxon>
        <taxon>Sar</taxon>
        <taxon>Stramenopiles</taxon>
        <taxon>Oomycota</taxon>
        <taxon>Peronosporomycetes</taxon>
        <taxon>Peronosporales</taxon>
        <taxon>Peronosporaceae</taxon>
        <taxon>Phytophthora</taxon>
    </lineage>
</organism>
<dbReference type="EMBL" id="RCMI01000068">
    <property type="protein sequence ID" value="KAG2938202.1"/>
    <property type="molecule type" value="Genomic_DNA"/>
</dbReference>
<dbReference type="EMBL" id="RCMV01000016">
    <property type="protein sequence ID" value="KAG3228373.1"/>
    <property type="molecule type" value="Genomic_DNA"/>
</dbReference>
<proteinExistence type="predicted"/>
<dbReference type="EMBL" id="RCMG01000072">
    <property type="protein sequence ID" value="KAG2864816.1"/>
    <property type="molecule type" value="Genomic_DNA"/>
</dbReference>
<gene>
    <name evidence="1" type="ORF">PC113_g4240</name>
    <name evidence="2" type="ORF">PC115_g3834</name>
    <name evidence="3" type="ORF">PC117_g4314</name>
    <name evidence="4" type="ORF">PC129_g1084</name>
</gene>
<protein>
    <submittedName>
        <fullName evidence="2">Uncharacterized protein</fullName>
    </submittedName>
</protein>
<dbReference type="EMBL" id="RCMK01000068">
    <property type="protein sequence ID" value="KAG2950564.1"/>
    <property type="molecule type" value="Genomic_DNA"/>
</dbReference>
<dbReference type="Proteomes" id="UP000736787">
    <property type="component" value="Unassembled WGS sequence"/>
</dbReference>
<evidence type="ECO:0000313" key="1">
    <source>
        <dbReference type="EMBL" id="KAG2864816.1"/>
    </source>
</evidence>